<accession>A0A0A7I8K7</accession>
<proteinExistence type="predicted"/>
<dbReference type="AlphaFoldDB" id="A0A0A7I8K7"/>
<evidence type="ECO:0000259" key="4">
    <source>
        <dbReference type="PROSITE" id="PS50110"/>
    </source>
</evidence>
<feature type="domain" description="Response regulatory" evidence="4">
    <location>
        <begin position="14"/>
        <end position="133"/>
    </location>
</feature>
<dbReference type="PROSITE" id="PS50043">
    <property type="entry name" value="HTH_LUXR_2"/>
    <property type="match status" value="1"/>
</dbReference>
<sequence>MVLSISVNKEKTIDIAILDNDVLSAKMLSHWIDQLSREHHVTWVAHSGAEALHHCLFGDKLPDILLVDMALGDISGDIVCRKIRQKTPDMGLLCITAYETKRYEEDVISAGAQGILSKENLIQDLPSAIIRASHGLPIDDRFPDALTAHHLLNSKTDKRPPKLSRKEQEVLRLYAQDHSTEQISALLSISQNTVYTYIHRILKKMEVHNRKEAVILCRKYDLI</sequence>
<dbReference type="SMART" id="SM00421">
    <property type="entry name" value="HTH_LUXR"/>
    <property type="match status" value="1"/>
</dbReference>
<dbReference type="CDD" id="cd00156">
    <property type="entry name" value="REC"/>
    <property type="match status" value="1"/>
</dbReference>
<evidence type="ECO:0000256" key="1">
    <source>
        <dbReference type="ARBA" id="ARBA00023125"/>
    </source>
</evidence>
<dbReference type="InterPro" id="IPR001789">
    <property type="entry name" value="Sig_transdc_resp-reg_receiver"/>
</dbReference>
<organism evidence="5 6">
    <name type="scientific">Bifidobacterium catenulatum PV20-2</name>
    <dbReference type="NCBI Taxonomy" id="1447716"/>
    <lineage>
        <taxon>Bacteria</taxon>
        <taxon>Bacillati</taxon>
        <taxon>Actinomycetota</taxon>
        <taxon>Actinomycetes</taxon>
        <taxon>Bifidobacteriales</taxon>
        <taxon>Bifidobacteriaceae</taxon>
        <taxon>Bifidobacterium</taxon>
    </lineage>
</organism>
<dbReference type="RefSeq" id="WP_081995921.1">
    <property type="nucleotide sequence ID" value="NZ_CP007456.1"/>
</dbReference>
<evidence type="ECO:0000313" key="6">
    <source>
        <dbReference type="Proteomes" id="UP000030625"/>
    </source>
</evidence>
<dbReference type="HOGENOM" id="CLU_000445_90_3_11"/>
<evidence type="ECO:0000259" key="3">
    <source>
        <dbReference type="PROSITE" id="PS50043"/>
    </source>
</evidence>
<dbReference type="Pfam" id="PF00196">
    <property type="entry name" value="GerE"/>
    <property type="match status" value="1"/>
</dbReference>
<dbReference type="Gene3D" id="3.40.50.2300">
    <property type="match status" value="1"/>
</dbReference>
<dbReference type="CDD" id="cd06170">
    <property type="entry name" value="LuxR_C_like"/>
    <property type="match status" value="1"/>
</dbReference>
<gene>
    <name evidence="5" type="ORF">AH68_09025</name>
</gene>
<name>A0A0A7I8K7_9BIFI</name>
<dbReference type="KEGG" id="bka:AH68_09025"/>
<dbReference type="GO" id="GO:0006355">
    <property type="term" value="P:regulation of DNA-templated transcription"/>
    <property type="evidence" value="ECO:0007669"/>
    <property type="project" value="InterPro"/>
</dbReference>
<dbReference type="SUPFAM" id="SSF46894">
    <property type="entry name" value="C-terminal effector domain of the bipartite response regulators"/>
    <property type="match status" value="1"/>
</dbReference>
<dbReference type="InterPro" id="IPR011006">
    <property type="entry name" value="CheY-like_superfamily"/>
</dbReference>
<dbReference type="SUPFAM" id="SSF52172">
    <property type="entry name" value="CheY-like"/>
    <property type="match status" value="1"/>
</dbReference>
<keyword evidence="1" id="KW-0238">DNA-binding</keyword>
<evidence type="ECO:0000313" key="5">
    <source>
        <dbReference type="EMBL" id="AIZ15149.1"/>
    </source>
</evidence>
<feature type="modified residue" description="4-aspartylphosphate" evidence="2">
    <location>
        <position position="68"/>
    </location>
</feature>
<dbReference type="SMART" id="SM00448">
    <property type="entry name" value="REC"/>
    <property type="match status" value="1"/>
</dbReference>
<reference evidence="5 6" key="1">
    <citation type="journal article" date="2015" name="Genome Announc.">
        <title>Complete and Assembled Genome Sequence of Bifidobacterium kashiwanohense PV20-2, Isolated from the Feces of an Anemic Kenyan Infant.</title>
        <authorList>
            <person name="Vazquez-Gutierrez P."/>
            <person name="Lacroix C."/>
            <person name="Chassard C."/>
            <person name="Klumpp J."/>
            <person name="Jans C."/>
            <person name="Stevens M.J."/>
        </authorList>
    </citation>
    <scope>NUCLEOTIDE SEQUENCE [LARGE SCALE GENOMIC DNA]</scope>
    <source>
        <strain evidence="5 6">PV20-2</strain>
    </source>
</reference>
<dbReference type="Proteomes" id="UP000030625">
    <property type="component" value="Chromosome"/>
</dbReference>
<feature type="domain" description="HTH luxR-type" evidence="3">
    <location>
        <begin position="156"/>
        <end position="221"/>
    </location>
</feature>
<evidence type="ECO:0000256" key="2">
    <source>
        <dbReference type="PROSITE-ProRule" id="PRU00169"/>
    </source>
</evidence>
<keyword evidence="2" id="KW-0597">Phosphoprotein</keyword>
<dbReference type="InterPro" id="IPR016032">
    <property type="entry name" value="Sig_transdc_resp-reg_C-effctor"/>
</dbReference>
<dbReference type="PANTHER" id="PTHR43214">
    <property type="entry name" value="TWO-COMPONENT RESPONSE REGULATOR"/>
    <property type="match status" value="1"/>
</dbReference>
<dbReference type="PROSITE" id="PS00622">
    <property type="entry name" value="HTH_LUXR_1"/>
    <property type="match status" value="1"/>
</dbReference>
<dbReference type="Pfam" id="PF00072">
    <property type="entry name" value="Response_reg"/>
    <property type="match status" value="1"/>
</dbReference>
<dbReference type="InterPro" id="IPR000792">
    <property type="entry name" value="Tscrpt_reg_LuxR_C"/>
</dbReference>
<dbReference type="EMBL" id="CP007456">
    <property type="protein sequence ID" value="AIZ15149.1"/>
    <property type="molecule type" value="Genomic_DNA"/>
</dbReference>
<dbReference type="STRING" id="1447716.AH68_09025"/>
<protein>
    <submittedName>
        <fullName evidence="5">Transcriptional regulator</fullName>
    </submittedName>
</protein>
<dbReference type="PROSITE" id="PS50110">
    <property type="entry name" value="RESPONSE_REGULATORY"/>
    <property type="match status" value="1"/>
</dbReference>
<dbReference type="PANTHER" id="PTHR43214:SF43">
    <property type="entry name" value="TWO-COMPONENT RESPONSE REGULATOR"/>
    <property type="match status" value="1"/>
</dbReference>
<dbReference type="GO" id="GO:0000160">
    <property type="term" value="P:phosphorelay signal transduction system"/>
    <property type="evidence" value="ECO:0007669"/>
    <property type="project" value="InterPro"/>
</dbReference>
<dbReference type="PRINTS" id="PR00038">
    <property type="entry name" value="HTHLUXR"/>
</dbReference>
<dbReference type="OrthoDB" id="3243323at2"/>
<dbReference type="InterPro" id="IPR039420">
    <property type="entry name" value="WalR-like"/>
</dbReference>
<dbReference type="GO" id="GO:0003677">
    <property type="term" value="F:DNA binding"/>
    <property type="evidence" value="ECO:0007669"/>
    <property type="project" value="UniProtKB-KW"/>
</dbReference>